<keyword evidence="2" id="KW-0328">Glycosyltransferase</keyword>
<protein>
    <recommendedName>
        <fullName evidence="1">UPF0284 protein Pisl_1368</fullName>
    </recommendedName>
</protein>
<dbReference type="NCBIfam" id="NF003372">
    <property type="entry name" value="PRK04447.1-5"/>
    <property type="match status" value="1"/>
</dbReference>
<dbReference type="Pfam" id="PF02277">
    <property type="entry name" value="DBI_PRT"/>
    <property type="match status" value="1"/>
</dbReference>
<keyword evidence="2" id="KW-0808">Transferase</keyword>
<dbReference type="InterPro" id="IPR003200">
    <property type="entry name" value="Nict_dMeBzImd_PRibTrfase"/>
</dbReference>
<dbReference type="RefSeq" id="WP_011763105.1">
    <property type="nucleotide sequence ID" value="NC_008701.1"/>
</dbReference>
<name>A1RU98_PYRIL</name>
<dbReference type="SUPFAM" id="SSF52733">
    <property type="entry name" value="Nicotinate mononucleotide:5,6-dimethylbenzimidazole phosphoribosyltransferase (CobT)"/>
    <property type="match status" value="1"/>
</dbReference>
<dbReference type="InterPro" id="IPR002805">
    <property type="entry name" value="Nict_dMeBzImd_PRibTrfase_arc"/>
</dbReference>
<evidence type="ECO:0000313" key="2">
    <source>
        <dbReference type="EMBL" id="ABL88530.1"/>
    </source>
</evidence>
<dbReference type="KEGG" id="pis:Pisl_1368"/>
<reference evidence="2" key="1">
    <citation type="submission" date="2006-12" db="EMBL/GenBank/DDBJ databases">
        <title>Complete sequence of Pyrobaculum islandicum DSM 4184.</title>
        <authorList>
            <person name="Copeland A."/>
            <person name="Lucas S."/>
            <person name="Lapidus A."/>
            <person name="Barry K."/>
            <person name="Detter J.C."/>
            <person name="Glavina del Rio T."/>
            <person name="Dalin E."/>
            <person name="Tice H."/>
            <person name="Pitluck S."/>
            <person name="Meincke L."/>
            <person name="Brettin T."/>
            <person name="Bruce D."/>
            <person name="Han C."/>
            <person name="Tapia R."/>
            <person name="Gilna P."/>
            <person name="Schmutz J."/>
            <person name="Larimer F."/>
            <person name="Land M."/>
            <person name="Hauser L."/>
            <person name="Kyrpides N."/>
            <person name="Mikhailova N."/>
            <person name="Cozen A.E."/>
            <person name="Fitz-Gibbon S.T."/>
            <person name="House C.H."/>
            <person name="Saltikov C."/>
            <person name="Lowe T."/>
            <person name="Richardson P."/>
        </authorList>
    </citation>
    <scope>NUCLEOTIDE SEQUENCE [LARGE SCALE GENOMIC DNA]</scope>
    <source>
        <strain evidence="2">DSM 4184</strain>
    </source>
</reference>
<dbReference type="GO" id="GO:0008939">
    <property type="term" value="F:nicotinate-nucleotide-dimethylbenzimidazole phosphoribosyltransferase activity"/>
    <property type="evidence" value="ECO:0007669"/>
    <property type="project" value="InterPro"/>
</dbReference>
<dbReference type="NCBIfam" id="NF003368">
    <property type="entry name" value="PRK04447.1-1"/>
    <property type="match status" value="1"/>
</dbReference>
<dbReference type="InterPro" id="IPR036087">
    <property type="entry name" value="Nict_dMeBzImd_PRibTrfase_sf"/>
</dbReference>
<dbReference type="HOGENOM" id="CLU_053134_0_0_2"/>
<dbReference type="HAMAP" id="MF_01086">
    <property type="entry name" value="UPF0284"/>
    <property type="match status" value="1"/>
</dbReference>
<comment type="similarity">
    <text evidence="1">Belongs to the UPF0284 family.</text>
</comment>
<dbReference type="EMBL" id="CP000504">
    <property type="protein sequence ID" value="ABL88530.1"/>
    <property type="molecule type" value="Genomic_DNA"/>
</dbReference>
<dbReference type="CDD" id="cd02439">
    <property type="entry name" value="DMB-PRT_CobT"/>
    <property type="match status" value="1"/>
</dbReference>
<keyword evidence="3" id="KW-1185">Reference proteome</keyword>
<dbReference type="NCBIfam" id="TIGR00303">
    <property type="entry name" value="nicotinate mononucleotide-dependent phosphoribosyltransferase CobT"/>
    <property type="match status" value="1"/>
</dbReference>
<organism evidence="2 3">
    <name type="scientific">Pyrobaculum islandicum (strain DSM 4184 / JCM 9189 / GEO3)</name>
    <dbReference type="NCBI Taxonomy" id="384616"/>
    <lineage>
        <taxon>Archaea</taxon>
        <taxon>Thermoproteota</taxon>
        <taxon>Thermoprotei</taxon>
        <taxon>Thermoproteales</taxon>
        <taxon>Thermoproteaceae</taxon>
        <taxon>Pyrobaculum</taxon>
    </lineage>
</organism>
<sequence>MGDVLVIVIGTTDVSLIPGISIAGPSPEATHYTPALDVEYLLTGRPKTLDAVPVTPDGIPTPAVVTRALTRDLPKLVVDAGSRIPPRVPRVVLGGVPGGDIRQGAMPREAAEEIAAGGRLLGRQLAPLGRVVIGESIPGGTTTAMAILLALGYNAWGRTSSSSPDNPKELKIKVVRDALARISPPLDAITAVAEVGDPVHLAVASIALGVVEGGGEVILAGGTQMAAAAALYKALGGDMERLAVATTRWIVEDKSADFLGLMREVGVRRIYISKTSFATSRCRGLRAYERGYVKEGVAMGYALWHAETKGVDPLPHVEAELERLGSCFA</sequence>
<dbReference type="STRING" id="384616.Pisl_1368"/>
<dbReference type="PANTHER" id="PTHR38811:SF1">
    <property type="entry name" value="UPF0284 PROTEIN SLL1500"/>
    <property type="match status" value="1"/>
</dbReference>
<proteinExistence type="inferred from homology"/>
<dbReference type="Gene3D" id="3.40.50.10210">
    <property type="match status" value="1"/>
</dbReference>
<dbReference type="Proteomes" id="UP000002595">
    <property type="component" value="Chromosome"/>
</dbReference>
<evidence type="ECO:0000256" key="1">
    <source>
        <dbReference type="HAMAP-Rule" id="MF_01086"/>
    </source>
</evidence>
<dbReference type="AlphaFoldDB" id="A1RU98"/>
<accession>A1RU98</accession>
<dbReference type="GeneID" id="4618042"/>
<dbReference type="PANTHER" id="PTHR38811">
    <property type="match status" value="1"/>
</dbReference>
<dbReference type="OrthoDB" id="9136at2157"/>
<dbReference type="eggNOG" id="arCOG04272">
    <property type="taxonomic scope" value="Archaea"/>
</dbReference>
<evidence type="ECO:0000313" key="3">
    <source>
        <dbReference type="Proteomes" id="UP000002595"/>
    </source>
</evidence>
<gene>
    <name evidence="2" type="ordered locus">Pisl_1368</name>
</gene>